<dbReference type="Proteomes" id="UP001139011">
    <property type="component" value="Unassembled WGS sequence"/>
</dbReference>
<comment type="caution">
    <text evidence="6">The sequence shown here is derived from an EMBL/GenBank/DDBJ whole genome shotgun (WGS) entry which is preliminary data.</text>
</comment>
<evidence type="ECO:0000256" key="4">
    <source>
        <dbReference type="ARBA" id="ARBA00023163"/>
    </source>
</evidence>
<evidence type="ECO:0000256" key="2">
    <source>
        <dbReference type="ARBA" id="ARBA00023015"/>
    </source>
</evidence>
<dbReference type="RefSeq" id="WP_248251597.1">
    <property type="nucleotide sequence ID" value="NZ_JAIWJX010000002.1"/>
</dbReference>
<dbReference type="Gene3D" id="3.40.190.290">
    <property type="match status" value="1"/>
</dbReference>
<keyword evidence="4" id="KW-0804">Transcription</keyword>
<reference evidence="6" key="1">
    <citation type="submission" date="2021-09" db="EMBL/GenBank/DDBJ databases">
        <title>Genome analysis of Fictibacillus sp. KIGAM418 isolated from marine sediment.</title>
        <authorList>
            <person name="Seo M.-J."/>
            <person name="Cho E.-S."/>
            <person name="Hwang C.Y."/>
        </authorList>
    </citation>
    <scope>NUCLEOTIDE SEQUENCE</scope>
    <source>
        <strain evidence="6">KIGAM418</strain>
    </source>
</reference>
<organism evidence="6 7">
    <name type="scientific">Fictibacillus marinisediminis</name>
    <dbReference type="NCBI Taxonomy" id="2878389"/>
    <lineage>
        <taxon>Bacteria</taxon>
        <taxon>Bacillati</taxon>
        <taxon>Bacillota</taxon>
        <taxon>Bacilli</taxon>
        <taxon>Bacillales</taxon>
        <taxon>Fictibacillaceae</taxon>
        <taxon>Fictibacillus</taxon>
    </lineage>
</organism>
<keyword evidence="2" id="KW-0805">Transcription regulation</keyword>
<protein>
    <submittedName>
        <fullName evidence="6">LysR family transcriptional regulator</fullName>
    </submittedName>
</protein>
<feature type="domain" description="HTH lysR-type" evidence="5">
    <location>
        <begin position="1"/>
        <end position="58"/>
    </location>
</feature>
<gene>
    <name evidence="6" type="ORF">LCY76_04365</name>
</gene>
<dbReference type="PANTHER" id="PTHR30419">
    <property type="entry name" value="HTH-TYPE TRANSCRIPTIONAL REGULATOR YBHD"/>
    <property type="match status" value="1"/>
</dbReference>
<accession>A0A9X2BE84</accession>
<dbReference type="GO" id="GO:0003677">
    <property type="term" value="F:DNA binding"/>
    <property type="evidence" value="ECO:0007669"/>
    <property type="project" value="UniProtKB-KW"/>
</dbReference>
<evidence type="ECO:0000259" key="5">
    <source>
        <dbReference type="PROSITE" id="PS50931"/>
    </source>
</evidence>
<dbReference type="Pfam" id="PF00126">
    <property type="entry name" value="HTH_1"/>
    <property type="match status" value="1"/>
</dbReference>
<dbReference type="InterPro" id="IPR036390">
    <property type="entry name" value="WH_DNA-bd_sf"/>
</dbReference>
<dbReference type="SUPFAM" id="SSF46785">
    <property type="entry name" value="Winged helix' DNA-binding domain"/>
    <property type="match status" value="1"/>
</dbReference>
<dbReference type="EMBL" id="JAIWJX010000002">
    <property type="protein sequence ID" value="MCK6255837.1"/>
    <property type="molecule type" value="Genomic_DNA"/>
</dbReference>
<evidence type="ECO:0000256" key="3">
    <source>
        <dbReference type="ARBA" id="ARBA00023125"/>
    </source>
</evidence>
<dbReference type="FunFam" id="1.10.10.10:FF:000001">
    <property type="entry name" value="LysR family transcriptional regulator"/>
    <property type="match status" value="1"/>
</dbReference>
<dbReference type="InterPro" id="IPR036388">
    <property type="entry name" value="WH-like_DNA-bd_sf"/>
</dbReference>
<dbReference type="PRINTS" id="PR00039">
    <property type="entry name" value="HTHLYSR"/>
</dbReference>
<evidence type="ECO:0000256" key="1">
    <source>
        <dbReference type="ARBA" id="ARBA00009437"/>
    </source>
</evidence>
<dbReference type="CDD" id="cd08438">
    <property type="entry name" value="PBP2_CidR"/>
    <property type="match status" value="1"/>
</dbReference>
<keyword evidence="7" id="KW-1185">Reference proteome</keyword>
<evidence type="ECO:0000313" key="7">
    <source>
        <dbReference type="Proteomes" id="UP001139011"/>
    </source>
</evidence>
<name>A0A9X2BE84_9BACL</name>
<evidence type="ECO:0000313" key="6">
    <source>
        <dbReference type="EMBL" id="MCK6255837.1"/>
    </source>
</evidence>
<dbReference type="InterPro" id="IPR005119">
    <property type="entry name" value="LysR_subst-bd"/>
</dbReference>
<dbReference type="AlphaFoldDB" id="A0A9X2BE84"/>
<comment type="similarity">
    <text evidence="1">Belongs to the LysR transcriptional regulatory family.</text>
</comment>
<dbReference type="PROSITE" id="PS50931">
    <property type="entry name" value="HTH_LYSR"/>
    <property type="match status" value="1"/>
</dbReference>
<proteinExistence type="inferred from homology"/>
<dbReference type="GO" id="GO:0005829">
    <property type="term" value="C:cytosol"/>
    <property type="evidence" value="ECO:0007669"/>
    <property type="project" value="TreeGrafter"/>
</dbReference>
<keyword evidence="3" id="KW-0238">DNA-binding</keyword>
<dbReference type="GO" id="GO:0003700">
    <property type="term" value="F:DNA-binding transcription factor activity"/>
    <property type="evidence" value="ECO:0007669"/>
    <property type="project" value="InterPro"/>
</dbReference>
<dbReference type="InterPro" id="IPR050950">
    <property type="entry name" value="HTH-type_LysR_regulators"/>
</dbReference>
<dbReference type="Pfam" id="PF03466">
    <property type="entry name" value="LysR_substrate"/>
    <property type="match status" value="1"/>
</dbReference>
<sequence length="292" mass="33488">MDLRQLKYFVEVGKQRSFTKAANTLFLSQPSLSKMVKSLEEELEVQLIDRSGRHIELTDAGHAVYSHAQEILHSMEDLSSSLYDVMHLKKGTVSIGLPPVIGILYFPKIIGDFQKSYPEIAIKLVEYGAKKIEDEVLHGNLELGISVLPVDNELFDVVPFMKDVMTLIVSSQHPLAEKDQVELKELSNEDFIFFTEEFALYDYMLTQCRQAGFEPQIAYKSSQWDFITGLVGENLGVSFLPQSIYEKVNDQKVKKVEIKGKEIPWHLGIVMKKHKYKTFAIKEFISHLLRYH</sequence>
<dbReference type="SUPFAM" id="SSF53850">
    <property type="entry name" value="Periplasmic binding protein-like II"/>
    <property type="match status" value="1"/>
</dbReference>
<dbReference type="InterPro" id="IPR000847">
    <property type="entry name" value="LysR_HTH_N"/>
</dbReference>
<dbReference type="Gene3D" id="1.10.10.10">
    <property type="entry name" value="Winged helix-like DNA-binding domain superfamily/Winged helix DNA-binding domain"/>
    <property type="match status" value="1"/>
</dbReference>
<dbReference type="PANTHER" id="PTHR30419:SF8">
    <property type="entry name" value="NITROGEN ASSIMILATION TRANSCRIPTIONAL ACTIVATOR-RELATED"/>
    <property type="match status" value="1"/>
</dbReference>